<protein>
    <submittedName>
        <fullName evidence="1">Uncharacterized protein</fullName>
    </submittedName>
</protein>
<organism evidence="1 2">
    <name type="scientific">Pistacia atlantica</name>
    <dbReference type="NCBI Taxonomy" id="434234"/>
    <lineage>
        <taxon>Eukaryota</taxon>
        <taxon>Viridiplantae</taxon>
        <taxon>Streptophyta</taxon>
        <taxon>Embryophyta</taxon>
        <taxon>Tracheophyta</taxon>
        <taxon>Spermatophyta</taxon>
        <taxon>Magnoliopsida</taxon>
        <taxon>eudicotyledons</taxon>
        <taxon>Gunneridae</taxon>
        <taxon>Pentapetalae</taxon>
        <taxon>rosids</taxon>
        <taxon>malvids</taxon>
        <taxon>Sapindales</taxon>
        <taxon>Anacardiaceae</taxon>
        <taxon>Pistacia</taxon>
    </lineage>
</organism>
<keyword evidence="2" id="KW-1185">Reference proteome</keyword>
<comment type="caution">
    <text evidence="1">The sequence shown here is derived from an EMBL/GenBank/DDBJ whole genome shotgun (WGS) entry which is preliminary data.</text>
</comment>
<dbReference type="EMBL" id="CM047910">
    <property type="protein sequence ID" value="KAJ0075046.1"/>
    <property type="molecule type" value="Genomic_DNA"/>
</dbReference>
<dbReference type="Proteomes" id="UP001164250">
    <property type="component" value="Chromosome 15"/>
</dbReference>
<name>A0ACC0ZSV0_9ROSI</name>
<evidence type="ECO:0000313" key="1">
    <source>
        <dbReference type="EMBL" id="KAJ0075046.1"/>
    </source>
</evidence>
<evidence type="ECO:0000313" key="2">
    <source>
        <dbReference type="Proteomes" id="UP001164250"/>
    </source>
</evidence>
<proteinExistence type="predicted"/>
<gene>
    <name evidence="1" type="ORF">Patl1_33742</name>
</gene>
<reference evidence="2" key="1">
    <citation type="journal article" date="2023" name="G3 (Bethesda)">
        <title>Genome assembly and association tests identify interacting loci associated with vigor, precocity, and sex in interspecific pistachio rootstocks.</title>
        <authorList>
            <person name="Palmer W."/>
            <person name="Jacygrad E."/>
            <person name="Sagayaradj S."/>
            <person name="Cavanaugh K."/>
            <person name="Han R."/>
            <person name="Bertier L."/>
            <person name="Beede B."/>
            <person name="Kafkas S."/>
            <person name="Golino D."/>
            <person name="Preece J."/>
            <person name="Michelmore R."/>
        </authorList>
    </citation>
    <scope>NUCLEOTIDE SEQUENCE [LARGE SCALE GENOMIC DNA]</scope>
</reference>
<sequence>MGFKCVRMWLMLILMFISLQGWRIEGCLKQERSALFQLKHFFNDPIGLRNWFEGNRNSNCCDWERVICNNTTGRVISLDLRSTRNYELGEWYLNVSLFSPFQELETLDLSDNLIAGCVENEGFERLSHLTNLVDLELSYNMFNDSHVLSALSQHSSLKNLSLDCNQFRELNHFNASRLSNLKLLSLSGNMFNNSILSYVSTLSSLKVLDLNDIGLKGIVDLQELDSLSNLERLAIGGNEIKKVVFSKGETSLRKLTWFGLYNVSISDGSSLLQTLGLIPSLKSLDFWDNNFSGAFTTNELPSFKNLTDLCIYETVFHNNFLQMIGGMTSLQSIEIEYSNLGINDTLFDQELHSFKNLTNLIIYNTVFNNKFLQMLEGMTSLQSIEISRSNLNTSDTLFDKGICKMLHLQHLNMRDNGLTGTLPCCLANLTSLQHLDISYNDFTGPLQLPIHPHMSLQALDISINSFHGHIPTEFGVYLPMLRTLNISRNALNGSIPSSFGDMKSLEYLDLSNNLLTGGIPEHLAMGCVSLEVLALSNNSLQGKIPDWIGTLSDLTYLILSNNDFQGEVPIPLCNLSQLRLIDLSHNNLSGHIPSCLNITTVTIASDYIHYFERLEKMLLEKEETVEFTTKTRSYPYRGRILSYMSGIDLSNNKLVGVIPYQIGNLVGIHTLNLSHNNLRGPIPSTFSNLKQIESLDLSYNNLIGKIPPQLVELNNLAVFSVAHNNLSGKLPDRIAQFGTFEESSYEGNPFLCGQPLPKSCNAIESQPKDSSIIGEDNDFIDMNVFYISFVVSYIVMLLGIVAILLINPYWRRRWFYIVELCTTSCYYFVVDHLHK</sequence>
<accession>A0ACC0ZSV0</accession>